<dbReference type="OrthoDB" id="9788537at2"/>
<evidence type="ECO:0000256" key="8">
    <source>
        <dbReference type="ARBA" id="ARBA00022737"/>
    </source>
</evidence>
<evidence type="ECO:0000256" key="5">
    <source>
        <dbReference type="ARBA" id="ARBA00013950"/>
    </source>
</evidence>
<dbReference type="Proteomes" id="UP000051638">
    <property type="component" value="Unassembled WGS sequence"/>
</dbReference>
<dbReference type="InterPro" id="IPR023366">
    <property type="entry name" value="ATP_synth_asu-like_sf"/>
</dbReference>
<dbReference type="STRING" id="1423796.FC24_GL001285"/>
<feature type="repeat" description="Lumazine-binding" evidence="10">
    <location>
        <begin position="1"/>
        <end position="98"/>
    </location>
</feature>
<comment type="function">
    <text evidence="2">Catalyzes the dismutation of two molecules of 6,7-dimethyl-8-ribityllumazine, resulting in the formation of riboflavin and 5-amino-6-(D-ribitylamino)uracil.</text>
</comment>
<accession>A0A0R2D3L0</accession>
<evidence type="ECO:0000256" key="2">
    <source>
        <dbReference type="ARBA" id="ARBA00002803"/>
    </source>
</evidence>
<keyword evidence="8" id="KW-0677">Repeat</keyword>
<dbReference type="Gene3D" id="2.40.30.20">
    <property type="match status" value="2"/>
</dbReference>
<dbReference type="EC" id="2.5.1.9" evidence="4 9"/>
<dbReference type="RefSeq" id="WP_057873855.1">
    <property type="nucleotide sequence ID" value="NZ_AYYI01000033.1"/>
</dbReference>
<reference evidence="12 13" key="1">
    <citation type="journal article" date="2015" name="Genome Announc.">
        <title>Expanding the biotechnology potential of lactobacilli through comparative genomics of 213 strains and associated genera.</title>
        <authorList>
            <person name="Sun Z."/>
            <person name="Harris H.M."/>
            <person name="McCann A."/>
            <person name="Guo C."/>
            <person name="Argimon S."/>
            <person name="Zhang W."/>
            <person name="Yang X."/>
            <person name="Jeffery I.B."/>
            <person name="Cooney J.C."/>
            <person name="Kagawa T.F."/>
            <person name="Liu W."/>
            <person name="Song Y."/>
            <person name="Salvetti E."/>
            <person name="Wrobel A."/>
            <person name="Rasinkangas P."/>
            <person name="Parkhill J."/>
            <person name="Rea M.C."/>
            <person name="O'Sullivan O."/>
            <person name="Ritari J."/>
            <person name="Douillard F.P."/>
            <person name="Paul Ross R."/>
            <person name="Yang R."/>
            <person name="Briner A.E."/>
            <person name="Felis G.E."/>
            <person name="de Vos W.M."/>
            <person name="Barrangou R."/>
            <person name="Klaenhammer T.R."/>
            <person name="Caufield P.W."/>
            <person name="Cui Y."/>
            <person name="Zhang H."/>
            <person name="O'Toole P.W."/>
        </authorList>
    </citation>
    <scope>NUCLEOTIDE SEQUENCE [LARGE SCALE GENOMIC DNA]</scope>
    <source>
        <strain evidence="12 13">DSM 20253</strain>
    </source>
</reference>
<evidence type="ECO:0000256" key="1">
    <source>
        <dbReference type="ARBA" id="ARBA00000968"/>
    </source>
</evidence>
<dbReference type="NCBIfam" id="TIGR00187">
    <property type="entry name" value="ribE"/>
    <property type="match status" value="1"/>
</dbReference>
<comment type="pathway">
    <text evidence="3">Cofactor biosynthesis; riboflavin biosynthesis; riboflavin from 2-hydroxy-3-oxobutyl phosphate and 5-amino-6-(D-ribitylamino)uracil: step 2/2.</text>
</comment>
<evidence type="ECO:0000256" key="9">
    <source>
        <dbReference type="NCBIfam" id="TIGR00187"/>
    </source>
</evidence>
<dbReference type="CDD" id="cd00402">
    <property type="entry name" value="Riboflavin_synthase_like"/>
    <property type="match status" value="1"/>
</dbReference>
<dbReference type="PANTHER" id="PTHR21098:SF12">
    <property type="entry name" value="RIBOFLAVIN SYNTHASE"/>
    <property type="match status" value="1"/>
</dbReference>
<evidence type="ECO:0000256" key="3">
    <source>
        <dbReference type="ARBA" id="ARBA00004887"/>
    </source>
</evidence>
<sequence>MFTGLIQDVGTVYTARKLQHHIQLTIKVSQLEVLADYKLGDSMAINGVCLTAVQVKPPYFTVDVTPVTYQKTNLGRLKNGAPVNLERALRADQRFEGHFVFGHVDTTTKLLQKQRVENMLQLYFYRPPQISDEIIAQGAIAINGASLTIATVRPGAFSIALIPHSLAQTNFANLTIGSVVNLETDMLGKYVKQLLKN</sequence>
<dbReference type="SUPFAM" id="SSF63380">
    <property type="entry name" value="Riboflavin synthase domain-like"/>
    <property type="match status" value="2"/>
</dbReference>
<dbReference type="EMBL" id="AYYI01000033">
    <property type="protein sequence ID" value="KRM98464.1"/>
    <property type="molecule type" value="Genomic_DNA"/>
</dbReference>
<proteinExistence type="predicted"/>
<evidence type="ECO:0000313" key="13">
    <source>
        <dbReference type="Proteomes" id="UP000051638"/>
    </source>
</evidence>
<evidence type="ECO:0000313" key="12">
    <source>
        <dbReference type="EMBL" id="KRM98464.1"/>
    </source>
</evidence>
<feature type="domain" description="Lumazine-binding" evidence="11">
    <location>
        <begin position="1"/>
        <end position="98"/>
    </location>
</feature>
<evidence type="ECO:0000256" key="7">
    <source>
        <dbReference type="ARBA" id="ARBA00022679"/>
    </source>
</evidence>
<evidence type="ECO:0000256" key="4">
    <source>
        <dbReference type="ARBA" id="ARBA00012827"/>
    </source>
</evidence>
<evidence type="ECO:0000259" key="11">
    <source>
        <dbReference type="PROSITE" id="PS51177"/>
    </source>
</evidence>
<dbReference type="PROSITE" id="PS51177">
    <property type="entry name" value="LUMAZINE_BIND"/>
    <property type="match status" value="2"/>
</dbReference>
<comment type="catalytic activity">
    <reaction evidence="1">
        <text>2 6,7-dimethyl-8-(1-D-ribityl)lumazine + H(+) = 5-amino-6-(D-ribitylamino)uracil + riboflavin</text>
        <dbReference type="Rhea" id="RHEA:20772"/>
        <dbReference type="ChEBI" id="CHEBI:15378"/>
        <dbReference type="ChEBI" id="CHEBI:15934"/>
        <dbReference type="ChEBI" id="CHEBI:57986"/>
        <dbReference type="ChEBI" id="CHEBI:58201"/>
        <dbReference type="EC" id="2.5.1.9"/>
    </reaction>
</comment>
<feature type="repeat" description="Lumazine-binding" evidence="10">
    <location>
        <begin position="99"/>
        <end position="195"/>
    </location>
</feature>
<dbReference type="InterPro" id="IPR026017">
    <property type="entry name" value="Lumazine-bd_dom"/>
</dbReference>
<evidence type="ECO:0000256" key="6">
    <source>
        <dbReference type="ARBA" id="ARBA00022619"/>
    </source>
</evidence>
<dbReference type="AlphaFoldDB" id="A0A0R2D3L0"/>
<dbReference type="NCBIfam" id="NF006767">
    <property type="entry name" value="PRK09289.1"/>
    <property type="match status" value="1"/>
</dbReference>
<protein>
    <recommendedName>
        <fullName evidence="5 9">Riboflavin synthase</fullName>
        <ecNumber evidence="4 9">2.5.1.9</ecNumber>
    </recommendedName>
</protein>
<dbReference type="GO" id="GO:0009231">
    <property type="term" value="P:riboflavin biosynthetic process"/>
    <property type="evidence" value="ECO:0007669"/>
    <property type="project" value="UniProtKB-KW"/>
</dbReference>
<keyword evidence="7" id="KW-0808">Transferase</keyword>
<keyword evidence="6" id="KW-0686">Riboflavin biosynthesis</keyword>
<dbReference type="Pfam" id="PF00677">
    <property type="entry name" value="Lum_binding"/>
    <property type="match status" value="2"/>
</dbReference>
<dbReference type="InterPro" id="IPR001783">
    <property type="entry name" value="Lumazine-bd"/>
</dbReference>
<keyword evidence="13" id="KW-1185">Reference proteome</keyword>
<organism evidence="12 13">
    <name type="scientific">Loigolactobacillus rennini DSM 20253</name>
    <dbReference type="NCBI Taxonomy" id="1423796"/>
    <lineage>
        <taxon>Bacteria</taxon>
        <taxon>Bacillati</taxon>
        <taxon>Bacillota</taxon>
        <taxon>Bacilli</taxon>
        <taxon>Lactobacillales</taxon>
        <taxon>Lactobacillaceae</taxon>
        <taxon>Loigolactobacillus</taxon>
    </lineage>
</organism>
<dbReference type="GO" id="GO:0004746">
    <property type="term" value="F:riboflavin synthase activity"/>
    <property type="evidence" value="ECO:0007669"/>
    <property type="project" value="UniProtKB-UniRule"/>
</dbReference>
<comment type="caution">
    <text evidence="12">The sequence shown here is derived from an EMBL/GenBank/DDBJ whole genome shotgun (WGS) entry which is preliminary data.</text>
</comment>
<dbReference type="PANTHER" id="PTHR21098">
    <property type="entry name" value="RIBOFLAVIN SYNTHASE ALPHA CHAIN"/>
    <property type="match status" value="1"/>
</dbReference>
<dbReference type="PIRSF" id="PIRSF000498">
    <property type="entry name" value="Riboflavin_syn_A"/>
    <property type="match status" value="1"/>
</dbReference>
<gene>
    <name evidence="12" type="ORF">FC24_GL001285</name>
</gene>
<feature type="domain" description="Lumazine-binding" evidence="11">
    <location>
        <begin position="99"/>
        <end position="195"/>
    </location>
</feature>
<evidence type="ECO:0000256" key="10">
    <source>
        <dbReference type="PROSITE-ProRule" id="PRU00524"/>
    </source>
</evidence>
<dbReference type="InterPro" id="IPR017938">
    <property type="entry name" value="Riboflavin_synthase-like_b-brl"/>
</dbReference>
<dbReference type="PATRIC" id="fig|1423796.3.peg.1311"/>
<name>A0A0R2D3L0_9LACO</name>